<evidence type="ECO:0000313" key="7">
    <source>
        <dbReference type="Proteomes" id="UP000500767"/>
    </source>
</evidence>
<dbReference type="GO" id="GO:0015753">
    <property type="term" value="P:D-xylose transmembrane transport"/>
    <property type="evidence" value="ECO:0007669"/>
    <property type="project" value="InterPro"/>
</dbReference>
<sequence length="350" mass="36981">MSVSHRVVSTSPTSLTRRLLAGAATALCLAVVAPTLAHASPAHPKIGFSIDDLRLERWGHDRDYFVAAAKKLGATVNVQSADANESRQTAQVENLISRGMDVIVIVPFNGKVLANAISEAKQAGIKVISYDRLILDSDIDAYISFDNVRVGHMQAQGVVNAAPTGNYYLLGGAPTDNNAKLLREGQMEVLKPLVDSGKIKIVGSQWVKEWSATEALSITENALTANNNKIDGIVASNDALAGGAIQALAAQGLAGKTAVSGQDADLAAAQRIEKGTQTMTVYKPLKLIASTAAQMAVDLARGKTPAYTSKMNNGMKEVNTILLTPIALTKSNISRLVTDGYFTQAQIDAK</sequence>
<dbReference type="GO" id="GO:0048029">
    <property type="term" value="F:monosaccharide binding"/>
    <property type="evidence" value="ECO:0007669"/>
    <property type="project" value="InterPro"/>
</dbReference>
<protein>
    <submittedName>
        <fullName evidence="6">D-xylose ABC transporter substrate-binding protein</fullName>
    </submittedName>
</protein>
<dbReference type="CDD" id="cd19991">
    <property type="entry name" value="PBP1_ABC_xylose_binding"/>
    <property type="match status" value="1"/>
</dbReference>
<dbReference type="EMBL" id="CP053708">
    <property type="protein sequence ID" value="QKE92670.1"/>
    <property type="molecule type" value="Genomic_DNA"/>
</dbReference>
<organism evidence="6 7">
    <name type="scientific">Lichenicola cladoniae</name>
    <dbReference type="NCBI Taxonomy" id="1484109"/>
    <lineage>
        <taxon>Bacteria</taxon>
        <taxon>Pseudomonadati</taxon>
        <taxon>Pseudomonadota</taxon>
        <taxon>Alphaproteobacteria</taxon>
        <taxon>Acetobacterales</taxon>
        <taxon>Acetobacteraceae</taxon>
        <taxon>Lichenicola</taxon>
    </lineage>
</organism>
<evidence type="ECO:0000313" key="6">
    <source>
        <dbReference type="EMBL" id="QKE92670.1"/>
    </source>
</evidence>
<name>A0A6M8HWI2_9PROT</name>
<dbReference type="Proteomes" id="UP000500767">
    <property type="component" value="Chromosome"/>
</dbReference>
<evidence type="ECO:0000256" key="1">
    <source>
        <dbReference type="ARBA" id="ARBA00004418"/>
    </source>
</evidence>
<evidence type="ECO:0000256" key="3">
    <source>
        <dbReference type="ARBA" id="ARBA00022729"/>
    </source>
</evidence>
<dbReference type="PANTHER" id="PTHR30036:SF1">
    <property type="entry name" value="D-XYLOSE-BINDING PERIPLASMIC PROTEIN"/>
    <property type="match status" value="1"/>
</dbReference>
<proteinExistence type="inferred from homology"/>
<dbReference type="InterPro" id="IPR050555">
    <property type="entry name" value="Bact_Solute-Bind_Prot2"/>
</dbReference>
<dbReference type="PANTHER" id="PTHR30036">
    <property type="entry name" value="D-XYLOSE-BINDING PERIPLASMIC PROTEIN"/>
    <property type="match status" value="1"/>
</dbReference>
<dbReference type="SUPFAM" id="SSF53822">
    <property type="entry name" value="Periplasmic binding protein-like I"/>
    <property type="match status" value="1"/>
</dbReference>
<dbReference type="InterPro" id="IPR028082">
    <property type="entry name" value="Peripla_BP_I"/>
</dbReference>
<comment type="similarity">
    <text evidence="2">Belongs to the bacterial solute-binding protein 2 family.</text>
</comment>
<dbReference type="AlphaFoldDB" id="A0A6M8HWI2"/>
<dbReference type="GO" id="GO:0030288">
    <property type="term" value="C:outer membrane-bounded periplasmic space"/>
    <property type="evidence" value="ECO:0007669"/>
    <property type="project" value="TreeGrafter"/>
</dbReference>
<comment type="subcellular location">
    <subcellularLocation>
        <location evidence="1">Periplasm</location>
    </subcellularLocation>
</comment>
<dbReference type="InterPro" id="IPR025997">
    <property type="entry name" value="SBP_2_dom"/>
</dbReference>
<dbReference type="Gene3D" id="3.40.50.2300">
    <property type="match status" value="2"/>
</dbReference>
<keyword evidence="3 4" id="KW-0732">Signal</keyword>
<feature type="signal peptide" evidence="4">
    <location>
        <begin position="1"/>
        <end position="39"/>
    </location>
</feature>
<dbReference type="NCBIfam" id="TIGR02634">
    <property type="entry name" value="xylF"/>
    <property type="match status" value="1"/>
</dbReference>
<evidence type="ECO:0000259" key="5">
    <source>
        <dbReference type="Pfam" id="PF13407"/>
    </source>
</evidence>
<dbReference type="InterPro" id="IPR013456">
    <property type="entry name" value="XylF"/>
</dbReference>
<feature type="chain" id="PRO_5026731974" evidence="4">
    <location>
        <begin position="40"/>
        <end position="350"/>
    </location>
</feature>
<dbReference type="KEGG" id="lck:HN018_14575"/>
<keyword evidence="7" id="KW-1185">Reference proteome</keyword>
<dbReference type="Pfam" id="PF13407">
    <property type="entry name" value="Peripla_BP_4"/>
    <property type="match status" value="1"/>
</dbReference>
<gene>
    <name evidence="6" type="primary">xylF</name>
    <name evidence="6" type="ORF">HN018_14575</name>
</gene>
<evidence type="ECO:0000256" key="2">
    <source>
        <dbReference type="ARBA" id="ARBA00007639"/>
    </source>
</evidence>
<feature type="domain" description="Periplasmic binding protein" evidence="5">
    <location>
        <begin position="47"/>
        <end position="303"/>
    </location>
</feature>
<reference evidence="6 7" key="1">
    <citation type="journal article" date="2014" name="World J. Microbiol. Biotechnol.">
        <title>Biodiversity and physiological characteristics of Antarctic and Arctic lichens-associated bacteria.</title>
        <authorList>
            <person name="Lee Y.M."/>
            <person name="Kim E.H."/>
            <person name="Lee H.K."/>
            <person name="Hong S.G."/>
        </authorList>
    </citation>
    <scope>NUCLEOTIDE SEQUENCE [LARGE SCALE GENOMIC DNA]</scope>
    <source>
        <strain evidence="6 7">PAMC 26569</strain>
    </source>
</reference>
<evidence type="ECO:0000256" key="4">
    <source>
        <dbReference type="SAM" id="SignalP"/>
    </source>
</evidence>
<accession>A0A6M8HWI2</accession>